<organism evidence="1 2">
    <name type="scientific">Streptosporangium subroseum</name>
    <dbReference type="NCBI Taxonomy" id="106412"/>
    <lineage>
        <taxon>Bacteria</taxon>
        <taxon>Bacillati</taxon>
        <taxon>Actinomycetota</taxon>
        <taxon>Actinomycetes</taxon>
        <taxon>Streptosporangiales</taxon>
        <taxon>Streptosporangiaceae</taxon>
        <taxon>Streptosporangium</taxon>
    </lineage>
</organism>
<dbReference type="RefSeq" id="WP_179282560.1">
    <property type="nucleotide sequence ID" value="NZ_FZOD01000087.1"/>
</dbReference>
<sequence length="45" mass="4829">MDTKAPRTPPTINKPVRLAACAAFLRHPGDGLLPGGVEPRPEHSR</sequence>
<gene>
    <name evidence="1" type="ORF">SAMN05216276_108727</name>
</gene>
<name>A0A239P5W6_9ACTN</name>
<accession>A0A239P5W6</accession>
<keyword evidence="2" id="KW-1185">Reference proteome</keyword>
<dbReference type="Proteomes" id="UP000198282">
    <property type="component" value="Unassembled WGS sequence"/>
</dbReference>
<reference evidence="1 2" key="1">
    <citation type="submission" date="2017-06" db="EMBL/GenBank/DDBJ databases">
        <authorList>
            <person name="Kim H.J."/>
            <person name="Triplett B.A."/>
        </authorList>
    </citation>
    <scope>NUCLEOTIDE SEQUENCE [LARGE SCALE GENOMIC DNA]</scope>
    <source>
        <strain evidence="1 2">CGMCC 4.2132</strain>
    </source>
</reference>
<dbReference type="AlphaFoldDB" id="A0A239P5W6"/>
<proteinExistence type="predicted"/>
<evidence type="ECO:0000313" key="2">
    <source>
        <dbReference type="Proteomes" id="UP000198282"/>
    </source>
</evidence>
<evidence type="ECO:0000313" key="1">
    <source>
        <dbReference type="EMBL" id="SNT62064.1"/>
    </source>
</evidence>
<protein>
    <submittedName>
        <fullName evidence="1">Uncharacterized protein</fullName>
    </submittedName>
</protein>
<dbReference type="EMBL" id="FZOD01000087">
    <property type="protein sequence ID" value="SNT62064.1"/>
    <property type="molecule type" value="Genomic_DNA"/>
</dbReference>